<keyword evidence="4" id="KW-1185">Reference proteome</keyword>
<dbReference type="PANTHER" id="PTHR28092:SF1">
    <property type="entry name" value="FACTOR-INDUCED GENE 1 PROTEIN"/>
    <property type="match status" value="1"/>
</dbReference>
<dbReference type="GeneID" id="43595670"/>
<feature type="transmembrane region" description="Helical" evidence="2">
    <location>
        <begin position="202"/>
        <end position="226"/>
    </location>
</feature>
<comment type="caution">
    <text evidence="3">The sequence shown here is derived from an EMBL/GenBank/DDBJ whole genome shotgun (WGS) entry which is preliminary data.</text>
</comment>
<dbReference type="AlphaFoldDB" id="A0A370TSH6"/>
<accession>A0A370TSH6</accession>
<dbReference type="GO" id="GO:0016020">
    <property type="term" value="C:membrane"/>
    <property type="evidence" value="ECO:0007669"/>
    <property type="project" value="InterPro"/>
</dbReference>
<feature type="transmembrane region" description="Helical" evidence="2">
    <location>
        <begin position="120"/>
        <end position="141"/>
    </location>
</feature>
<keyword evidence="2" id="KW-0472">Membrane</keyword>
<evidence type="ECO:0000256" key="2">
    <source>
        <dbReference type="SAM" id="Phobius"/>
    </source>
</evidence>
<gene>
    <name evidence="3" type="ORF">BP5553_02821</name>
</gene>
<feature type="region of interest" description="Disordered" evidence="1">
    <location>
        <begin position="230"/>
        <end position="259"/>
    </location>
</feature>
<dbReference type="EMBL" id="NPIC01000002">
    <property type="protein sequence ID" value="RDL38481.1"/>
    <property type="molecule type" value="Genomic_DNA"/>
</dbReference>
<dbReference type="RefSeq" id="XP_031871137.1">
    <property type="nucleotide sequence ID" value="XM_032011444.1"/>
</dbReference>
<dbReference type="Pfam" id="PF12351">
    <property type="entry name" value="Fig1"/>
    <property type="match status" value="1"/>
</dbReference>
<name>A0A370TSH6_9HELO</name>
<evidence type="ECO:0000256" key="1">
    <source>
        <dbReference type="SAM" id="MobiDB-lite"/>
    </source>
</evidence>
<dbReference type="GO" id="GO:0000747">
    <property type="term" value="P:conjugation with cellular fusion"/>
    <property type="evidence" value="ECO:0007669"/>
    <property type="project" value="TreeGrafter"/>
</dbReference>
<dbReference type="STRING" id="2656787.A0A370TSH6"/>
<dbReference type="PANTHER" id="PTHR28092">
    <property type="entry name" value="FACTOR-INDUCED GENE 1 PROTEIN"/>
    <property type="match status" value="1"/>
</dbReference>
<keyword evidence="2" id="KW-1133">Transmembrane helix</keyword>
<dbReference type="OrthoDB" id="3524679at2759"/>
<keyword evidence="2" id="KW-0812">Transmembrane</keyword>
<evidence type="ECO:0000313" key="4">
    <source>
        <dbReference type="Proteomes" id="UP000254866"/>
    </source>
</evidence>
<sequence length="259" mass="27200">MAFKGMSGAKNIAQFVLLLLAVPIILFYILVLAGSSSRSPGIPNIYLVSLQKANETSGPAANLTIHIGYFGMCTTIGSKNLTCVSTFGKSGTHLASSFTHTSDNGAISLFDLASTIQSRIFIFLLVLSGFIFILSFVLILLLERDLRSQDTTAKACTRRRFLKTATQSSVWMSVGLATAMTVGSQQTAAALEFISANGGGDVLIKSGTTLLVLQWFVVGFSAIFAIGSGVASSQRTGPSPDDGTSGPGFMVGDEGKVTF</sequence>
<reference evidence="3 4" key="1">
    <citation type="journal article" date="2018" name="IMA Fungus">
        <title>IMA Genome-F 9: Draft genome sequence of Annulohypoxylon stygium, Aspergillus mulundensis, Berkeleyomyces basicola (syn. Thielaviopsis basicola), Ceratocystis smalleyi, two Cercospora beticola strains, Coleophoma cylindrospora, Fusarium fracticaudum, Phialophora cf. hyalina, and Morchella septimelata.</title>
        <authorList>
            <person name="Wingfield B.D."/>
            <person name="Bills G.F."/>
            <person name="Dong Y."/>
            <person name="Huang W."/>
            <person name="Nel W.J."/>
            <person name="Swalarsk-Parry B.S."/>
            <person name="Vaghefi N."/>
            <person name="Wilken P.M."/>
            <person name="An Z."/>
            <person name="de Beer Z.W."/>
            <person name="De Vos L."/>
            <person name="Chen L."/>
            <person name="Duong T.A."/>
            <person name="Gao Y."/>
            <person name="Hammerbacher A."/>
            <person name="Kikkert J.R."/>
            <person name="Li Y."/>
            <person name="Li H."/>
            <person name="Li K."/>
            <person name="Li Q."/>
            <person name="Liu X."/>
            <person name="Ma X."/>
            <person name="Naidoo K."/>
            <person name="Pethybridge S.J."/>
            <person name="Sun J."/>
            <person name="Steenkamp E.T."/>
            <person name="van der Nest M.A."/>
            <person name="van Wyk S."/>
            <person name="Wingfield M.J."/>
            <person name="Xiong C."/>
            <person name="Yue Q."/>
            <person name="Zhang X."/>
        </authorList>
    </citation>
    <scope>NUCLEOTIDE SEQUENCE [LARGE SCALE GENOMIC DNA]</scope>
    <source>
        <strain evidence="3 4">BP 5553</strain>
    </source>
</reference>
<proteinExistence type="predicted"/>
<feature type="transmembrane region" description="Helical" evidence="2">
    <location>
        <begin position="161"/>
        <end position="182"/>
    </location>
</feature>
<dbReference type="Proteomes" id="UP000254866">
    <property type="component" value="Unassembled WGS sequence"/>
</dbReference>
<protein>
    <recommendedName>
        <fullName evidence="5">Ca2+ regulator and membrane fusion protein Fig1-domain-containing protein</fullName>
    </recommendedName>
</protein>
<dbReference type="InterPro" id="IPR033481">
    <property type="entry name" value="Dni1/Fig1"/>
</dbReference>
<evidence type="ECO:0000313" key="3">
    <source>
        <dbReference type="EMBL" id="RDL38481.1"/>
    </source>
</evidence>
<organism evidence="3 4">
    <name type="scientific">Venustampulla echinocandica</name>
    <dbReference type="NCBI Taxonomy" id="2656787"/>
    <lineage>
        <taxon>Eukaryota</taxon>
        <taxon>Fungi</taxon>
        <taxon>Dikarya</taxon>
        <taxon>Ascomycota</taxon>
        <taxon>Pezizomycotina</taxon>
        <taxon>Leotiomycetes</taxon>
        <taxon>Helotiales</taxon>
        <taxon>Pleuroascaceae</taxon>
        <taxon>Venustampulla</taxon>
    </lineage>
</organism>
<dbReference type="GO" id="GO:0043332">
    <property type="term" value="C:mating projection tip"/>
    <property type="evidence" value="ECO:0007669"/>
    <property type="project" value="TreeGrafter"/>
</dbReference>
<feature type="transmembrane region" description="Helical" evidence="2">
    <location>
        <begin position="12"/>
        <end position="33"/>
    </location>
</feature>
<evidence type="ECO:0008006" key="5">
    <source>
        <dbReference type="Google" id="ProtNLM"/>
    </source>
</evidence>
<feature type="compositionally biased region" description="Low complexity" evidence="1">
    <location>
        <begin position="236"/>
        <end position="248"/>
    </location>
</feature>